<name>A0ABW0L2X3_9BURK</name>
<sequence>MIYKDCDNKEPVATILERMLALAGPDKRALIERQLRTMRAGIKGEREAAWLIDVYLKDATRTAVIHDLRLDLGDGQVAQIDHLLIHRTRRFYVLETKPFSHGVKITDEGEFLRWNEAAKSWESMASPLAQNERNVPVLRRALEKLGLGDCPIESWVLVAPNARIDRPRRYDTWRVVKADQFIEKMNKALENAPAHGALDGLLRTGLYDSIGDIATKLVALHCPSTTDYMARFGVVPEAQPAAD</sequence>
<dbReference type="Pfam" id="PF08378">
    <property type="entry name" value="NERD"/>
    <property type="match status" value="1"/>
</dbReference>
<accession>A0ABW0L2X3</accession>
<dbReference type="Proteomes" id="UP001596050">
    <property type="component" value="Unassembled WGS sequence"/>
</dbReference>
<evidence type="ECO:0000259" key="1">
    <source>
        <dbReference type="PROSITE" id="PS50965"/>
    </source>
</evidence>
<comment type="caution">
    <text evidence="2">The sequence shown here is derived from an EMBL/GenBank/DDBJ whole genome shotgun (WGS) entry which is preliminary data.</text>
</comment>
<dbReference type="PROSITE" id="PS50965">
    <property type="entry name" value="NERD"/>
    <property type="match status" value="1"/>
</dbReference>
<keyword evidence="3" id="KW-1185">Reference proteome</keyword>
<feature type="domain" description="NERD" evidence="1">
    <location>
        <begin position="40"/>
        <end position="161"/>
    </location>
</feature>
<reference evidence="3" key="1">
    <citation type="journal article" date="2019" name="Int. J. Syst. Evol. Microbiol.">
        <title>The Global Catalogue of Microorganisms (GCM) 10K type strain sequencing project: providing services to taxonomists for standard genome sequencing and annotation.</title>
        <authorList>
            <consortium name="The Broad Institute Genomics Platform"/>
            <consortium name="The Broad Institute Genome Sequencing Center for Infectious Disease"/>
            <person name="Wu L."/>
            <person name="Ma J."/>
        </authorList>
    </citation>
    <scope>NUCLEOTIDE SEQUENCE [LARGE SCALE GENOMIC DNA]</scope>
    <source>
        <strain evidence="3">KACC 12649</strain>
    </source>
</reference>
<gene>
    <name evidence="2" type="ORF">ACFPN5_05330</name>
</gene>
<evidence type="ECO:0000313" key="2">
    <source>
        <dbReference type="EMBL" id="MFC5459227.1"/>
    </source>
</evidence>
<proteinExistence type="predicted"/>
<dbReference type="EMBL" id="JBHSMU010000004">
    <property type="protein sequence ID" value="MFC5459227.1"/>
    <property type="molecule type" value="Genomic_DNA"/>
</dbReference>
<dbReference type="InterPro" id="IPR011528">
    <property type="entry name" value="NERD"/>
</dbReference>
<organism evidence="2 3">
    <name type="scientific">Massilia niabensis</name>
    <dbReference type="NCBI Taxonomy" id="544910"/>
    <lineage>
        <taxon>Bacteria</taxon>
        <taxon>Pseudomonadati</taxon>
        <taxon>Pseudomonadota</taxon>
        <taxon>Betaproteobacteria</taxon>
        <taxon>Burkholderiales</taxon>
        <taxon>Oxalobacteraceae</taxon>
        <taxon>Telluria group</taxon>
        <taxon>Massilia</taxon>
    </lineage>
</organism>
<protein>
    <submittedName>
        <fullName evidence="2">Nuclease-related domain-containing protein</fullName>
    </submittedName>
</protein>
<dbReference type="RefSeq" id="WP_379780852.1">
    <property type="nucleotide sequence ID" value="NZ_JBHSMU010000004.1"/>
</dbReference>
<evidence type="ECO:0000313" key="3">
    <source>
        <dbReference type="Proteomes" id="UP001596050"/>
    </source>
</evidence>